<evidence type="ECO:0000313" key="3">
    <source>
        <dbReference type="Proteomes" id="UP000019277"/>
    </source>
</evidence>
<evidence type="ECO:0000313" key="2">
    <source>
        <dbReference type="EMBL" id="EWC60033.1"/>
    </source>
</evidence>
<dbReference type="eggNOG" id="ENOG502Z7R2">
    <property type="taxonomic scope" value="Bacteria"/>
</dbReference>
<organism evidence="2 3">
    <name type="scientific">Actinokineospora spheciospongiae</name>
    <dbReference type="NCBI Taxonomy" id="909613"/>
    <lineage>
        <taxon>Bacteria</taxon>
        <taxon>Bacillati</taxon>
        <taxon>Actinomycetota</taxon>
        <taxon>Actinomycetes</taxon>
        <taxon>Pseudonocardiales</taxon>
        <taxon>Pseudonocardiaceae</taxon>
        <taxon>Actinokineospora</taxon>
    </lineage>
</organism>
<feature type="transmembrane region" description="Helical" evidence="1">
    <location>
        <begin position="34"/>
        <end position="53"/>
    </location>
</feature>
<feature type="transmembrane region" description="Helical" evidence="1">
    <location>
        <begin position="241"/>
        <end position="259"/>
    </location>
</feature>
<gene>
    <name evidence="2" type="ORF">UO65_4686</name>
</gene>
<keyword evidence="1" id="KW-1133">Transmembrane helix</keyword>
<dbReference type="AlphaFoldDB" id="W7II33"/>
<protein>
    <submittedName>
        <fullName evidence="2">Uncharacterized protein</fullName>
    </submittedName>
</protein>
<dbReference type="Proteomes" id="UP000019277">
    <property type="component" value="Unassembled WGS sequence"/>
</dbReference>
<feature type="transmembrane region" description="Helical" evidence="1">
    <location>
        <begin position="216"/>
        <end position="236"/>
    </location>
</feature>
<dbReference type="STRING" id="909613.UO65_4686"/>
<dbReference type="EMBL" id="AYXG01000177">
    <property type="protein sequence ID" value="EWC60033.1"/>
    <property type="molecule type" value="Genomic_DNA"/>
</dbReference>
<dbReference type="RefSeq" id="WP_233427806.1">
    <property type="nucleotide sequence ID" value="NZ_AYXG01000177.1"/>
</dbReference>
<keyword evidence="3" id="KW-1185">Reference proteome</keyword>
<feature type="transmembrane region" description="Helical" evidence="1">
    <location>
        <begin position="287"/>
        <end position="306"/>
    </location>
</feature>
<feature type="transmembrane region" description="Helical" evidence="1">
    <location>
        <begin position="352"/>
        <end position="370"/>
    </location>
</feature>
<keyword evidence="1" id="KW-0472">Membrane</keyword>
<comment type="caution">
    <text evidence="2">The sequence shown here is derived from an EMBL/GenBank/DDBJ whole genome shotgun (WGS) entry which is preliminary data.</text>
</comment>
<evidence type="ECO:0000256" key="1">
    <source>
        <dbReference type="SAM" id="Phobius"/>
    </source>
</evidence>
<feature type="transmembrane region" description="Helical" evidence="1">
    <location>
        <begin position="313"/>
        <end position="332"/>
    </location>
</feature>
<feature type="transmembrane region" description="Helical" evidence="1">
    <location>
        <begin position="73"/>
        <end position="95"/>
    </location>
</feature>
<keyword evidence="1" id="KW-0812">Transmembrane</keyword>
<feature type="transmembrane region" description="Helical" evidence="1">
    <location>
        <begin position="187"/>
        <end position="210"/>
    </location>
</feature>
<name>W7II33_9PSEU</name>
<accession>W7II33</accession>
<reference evidence="2 3" key="1">
    <citation type="journal article" date="2014" name="Genome Announc.">
        <title>Draft Genome Sequence of the Antitrypanosomally Active Sponge-Associated Bacterium Actinokineospora sp. Strain EG49.</title>
        <authorList>
            <person name="Harjes J."/>
            <person name="Ryu T."/>
            <person name="Abdelmohsen U.R."/>
            <person name="Moitinho-Silva L."/>
            <person name="Horn H."/>
            <person name="Ravasi T."/>
            <person name="Hentschel U."/>
        </authorList>
    </citation>
    <scope>NUCLEOTIDE SEQUENCE [LARGE SCALE GENOMIC DNA]</scope>
    <source>
        <strain evidence="2 3">EG49</strain>
    </source>
</reference>
<sequence length="381" mass="39143">MAAGDMTAGIAPGITRERAAPRTATGAATASRGLPTALALLTGSLLTLVGLTWDVQWHTDVGPDTFFTLPHLFLYAGSAVAGLASLGAVLAATAGQRAGRDPDPVVGGRPIAVLRVFSAPIGYLVAGCGAASFLLYGLWDQWWHGLYGFDAVIDSPPHIGLLLSVMATLVGTVMVFAAAYRQTWGRVGTVTSLGILAAFSTIVVLGFSNVGGPVDAVSAALSWLMVVLVVTAVGFARKPGLAVALAVALGIIQAVGWWFSPWATHVYADAVGLPIRDYIRGVPVMPALMPMGLVVVAALVEVFAVAARRGNRWLPAVAGALAGGLVAGFQGVQNAWVYGYAVPPVGDLAPTVVAGVVLGLLAGFVGWRFGRMLRLVDPGKA</sequence>
<proteinExistence type="predicted"/>
<feature type="transmembrane region" description="Helical" evidence="1">
    <location>
        <begin position="116"/>
        <end position="139"/>
    </location>
</feature>
<dbReference type="PATRIC" id="fig|909613.9.peg.4688"/>
<feature type="transmembrane region" description="Helical" evidence="1">
    <location>
        <begin position="159"/>
        <end position="180"/>
    </location>
</feature>